<keyword evidence="2" id="KW-1185">Reference proteome</keyword>
<accession>A0A0M6ZMP9</accession>
<protein>
    <submittedName>
        <fullName evidence="1">Uncharacterized protein</fullName>
    </submittedName>
</protein>
<gene>
    <name evidence="1" type="ORF">LA5096_06210</name>
</gene>
<name>A0A0M6ZMP9_9HYPH</name>
<sequence length="627" mass="71416">MTLCRDAWLATADNNSENAKAMLTIWASSKHPVFRRLVFFALAQKPNLVSFDTSISWLLADDGHWLWLPSTMREVMRLLVSFGPILAAGHMQKLQGALVEGPPRTRFRDDIGDDELESSSNRMRWLRLKKLLSNGGTATGAADAFIASVEKRYPEWQLAPDDRDEFPMWSSNGEEQPVEQSPKNIKKLVEWLRNNPSSESAFSGDNWSERCRDDFRRSFFALRKLASEEVWLPQRWAEALYAWSSDELVDSSWKHASSVIVGMPDECFKGALRAIAWWVSRASKNVRGHEEAFFTLVDRIIETGTITVEASDDFSLNHAINHPVGHATSSLLNWWSSIELEDDQGLPDELKDRFAEMCNAEDQPLWIGSVILAQQIIPLLRVDQDWTKQYLIPAFNWDADVIKAAAMWDSFLHAPRVYLPLLELLEVPFLAVPDHIDVLEEQCLKQYTRFLTYIALGEASVFSSTELKDVFSKLPAEYINTVAETLFQALQGAGDQQAEYLKNRIIPFMKRFWPNKPEARTPETFRYFAQICAISAGELPSAFECFKDHLGQTDHFGHLLRLLSERGVASNHPSEVLHILDATIPQDVKYLHGNLKPLLDAIQLSNPALIESPQFTRLSILYRQHEN</sequence>
<proteinExistence type="predicted"/>
<evidence type="ECO:0000313" key="1">
    <source>
        <dbReference type="EMBL" id="CTQ79469.1"/>
    </source>
</evidence>
<dbReference type="AlphaFoldDB" id="A0A0M6ZMP9"/>
<organism evidence="1 2">
    <name type="scientific">Roseibium album</name>
    <dbReference type="NCBI Taxonomy" id="311410"/>
    <lineage>
        <taxon>Bacteria</taxon>
        <taxon>Pseudomonadati</taxon>
        <taxon>Pseudomonadota</taxon>
        <taxon>Alphaproteobacteria</taxon>
        <taxon>Hyphomicrobiales</taxon>
        <taxon>Stappiaceae</taxon>
        <taxon>Roseibium</taxon>
    </lineage>
</organism>
<dbReference type="EMBL" id="CXWC01000019">
    <property type="protein sequence ID" value="CTQ79469.1"/>
    <property type="molecule type" value="Genomic_DNA"/>
</dbReference>
<reference evidence="2" key="1">
    <citation type="submission" date="2015-07" db="EMBL/GenBank/DDBJ databases">
        <authorList>
            <person name="Rodrigo-Torres Lidia"/>
            <person name="Arahal R.David."/>
        </authorList>
    </citation>
    <scope>NUCLEOTIDE SEQUENCE [LARGE SCALE GENOMIC DNA]</scope>
    <source>
        <strain evidence="2">CECT 5096</strain>
    </source>
</reference>
<dbReference type="Proteomes" id="UP000049983">
    <property type="component" value="Unassembled WGS sequence"/>
</dbReference>
<dbReference type="STRING" id="311410.LA5095_06229"/>
<evidence type="ECO:0000313" key="2">
    <source>
        <dbReference type="Proteomes" id="UP000049983"/>
    </source>
</evidence>